<evidence type="ECO:0000256" key="3">
    <source>
        <dbReference type="SAM" id="Phobius"/>
    </source>
</evidence>
<dbReference type="InterPro" id="IPR050393">
    <property type="entry name" value="MFP_Efflux_Pump"/>
</dbReference>
<dbReference type="InterPro" id="IPR058625">
    <property type="entry name" value="MdtA-like_BSH"/>
</dbReference>
<feature type="compositionally biased region" description="Basic and acidic residues" evidence="2">
    <location>
        <begin position="18"/>
        <end position="42"/>
    </location>
</feature>
<keyword evidence="3" id="KW-0812">Transmembrane</keyword>
<feature type="transmembrane region" description="Helical" evidence="3">
    <location>
        <begin position="80"/>
        <end position="101"/>
    </location>
</feature>
<dbReference type="Gene3D" id="2.40.30.170">
    <property type="match status" value="1"/>
</dbReference>
<accession>A0A5B1C8Z6</accession>
<keyword evidence="3" id="KW-0472">Membrane</keyword>
<evidence type="ECO:0000313" key="5">
    <source>
        <dbReference type="EMBL" id="KAA1257597.1"/>
    </source>
</evidence>
<feature type="compositionally biased region" description="Basic and acidic residues" evidence="2">
    <location>
        <begin position="607"/>
        <end position="622"/>
    </location>
</feature>
<dbReference type="RefSeq" id="WP_068266972.1">
    <property type="nucleotide sequence ID" value="NZ_LWSK01000143.1"/>
</dbReference>
<proteinExistence type="predicted"/>
<feature type="coiled-coil region" evidence="1">
    <location>
        <begin position="196"/>
        <end position="230"/>
    </location>
</feature>
<evidence type="ECO:0000256" key="1">
    <source>
        <dbReference type="SAM" id="Coils"/>
    </source>
</evidence>
<gene>
    <name evidence="5" type="ORF">LF1_00840</name>
</gene>
<keyword evidence="1" id="KW-0175">Coiled coil</keyword>
<comment type="caution">
    <text evidence="5">The sequence shown here is derived from an EMBL/GenBank/DDBJ whole genome shotgun (WGS) entry which is preliminary data.</text>
</comment>
<feature type="region of interest" description="Disordered" evidence="2">
    <location>
        <begin position="607"/>
        <end position="632"/>
    </location>
</feature>
<dbReference type="OrthoDB" id="233363at2"/>
<organism evidence="5 6">
    <name type="scientific">Rubripirellula obstinata</name>
    <dbReference type="NCBI Taxonomy" id="406547"/>
    <lineage>
        <taxon>Bacteria</taxon>
        <taxon>Pseudomonadati</taxon>
        <taxon>Planctomycetota</taxon>
        <taxon>Planctomycetia</taxon>
        <taxon>Pirellulales</taxon>
        <taxon>Pirellulaceae</taxon>
        <taxon>Rubripirellula</taxon>
    </lineage>
</organism>
<dbReference type="Proteomes" id="UP000322699">
    <property type="component" value="Unassembled WGS sequence"/>
</dbReference>
<dbReference type="PANTHER" id="PTHR30367">
    <property type="entry name" value="P-HYDROXYBENZOIC ACID EFFLUX PUMP SUBUNIT AAEA-RELATED"/>
    <property type="match status" value="1"/>
</dbReference>
<feature type="compositionally biased region" description="Polar residues" evidence="2">
    <location>
        <begin position="43"/>
        <end position="52"/>
    </location>
</feature>
<protein>
    <submittedName>
        <fullName evidence="5">Multidrug resistance protein MdtN</fullName>
    </submittedName>
</protein>
<dbReference type="Gene3D" id="2.40.50.100">
    <property type="match status" value="1"/>
</dbReference>
<dbReference type="EMBL" id="VRLW01000001">
    <property type="protein sequence ID" value="KAA1257597.1"/>
    <property type="molecule type" value="Genomic_DNA"/>
</dbReference>
<reference evidence="5 6" key="1">
    <citation type="submission" date="2019-08" db="EMBL/GenBank/DDBJ databases">
        <title>Deep-cultivation of Planctomycetes and their phenomic and genomic characterization uncovers novel biology.</title>
        <authorList>
            <person name="Wiegand S."/>
            <person name="Jogler M."/>
            <person name="Boedeker C."/>
            <person name="Pinto D."/>
            <person name="Vollmers J."/>
            <person name="Rivas-Marin E."/>
            <person name="Kohn T."/>
            <person name="Peeters S.H."/>
            <person name="Heuer A."/>
            <person name="Rast P."/>
            <person name="Oberbeckmann S."/>
            <person name="Bunk B."/>
            <person name="Jeske O."/>
            <person name="Meyerdierks A."/>
            <person name="Storesund J.E."/>
            <person name="Kallscheuer N."/>
            <person name="Luecker S."/>
            <person name="Lage O.M."/>
            <person name="Pohl T."/>
            <person name="Merkel B.J."/>
            <person name="Hornburger P."/>
            <person name="Mueller R.-W."/>
            <person name="Bruemmer F."/>
            <person name="Labrenz M."/>
            <person name="Spormann A.M."/>
            <person name="Op Den Camp H."/>
            <person name="Overmann J."/>
            <person name="Amann R."/>
            <person name="Jetten M.S.M."/>
            <person name="Mascher T."/>
            <person name="Medema M.H."/>
            <person name="Devos D.P."/>
            <person name="Kaster A.-K."/>
            <person name="Ovreas L."/>
            <person name="Rohde M."/>
            <person name="Galperin M.Y."/>
            <person name="Jogler C."/>
        </authorList>
    </citation>
    <scope>NUCLEOTIDE SEQUENCE [LARGE SCALE GENOMIC DNA]</scope>
    <source>
        <strain evidence="5 6">LF1</strain>
    </source>
</reference>
<sequence length="632" mass="69719">MPDPATPSKPSSPSEATGRVRTDDESLHDQKSHNGVQHDTEQVRQNADSEVTGSKVPHSKATDTPGHKKTRESIFSLHSLMVNLVLPLILLVGAFLVFLLLGSVEPEKRTAIDNTRLGRMKALAPVRIEQLQSLKATGTQLALEIDGTVVPFQEAKVAAEVAGRVTMKSEKCEAGQYVQQGDLLMKIDNTDYKIEVERLTRQKEQEYQSLREIDQEMANAQRVIKITEDDVKLQMKEVKRQSSLPKGYASRGDIEKAQRSLNAAQQQLISAENNLNLLRQRRVRLEASEQLAATNLRAAEVNLARTEIRAPIEGVIVSEEADVNTFVSRGQMLVVIDDTSKAEVASSMRMDQLYWVLDQGAEKVNGISPKMSRSYDLPETPALIEYQISGRENTVYRWKARLLSYNGIGLDNDTRTVPVRIVVDDPQTMVDENGKPVEVSRTNQAAASALVRGMYVRVKLLITPQTPLVVIPARAIRPGNRVFEFVHDESVLTPKEQPTGNDEVVVAEDETEQTDETDETGEKEIETFDPDDWQAGRVVSRNSVTPINSMIVLNKNSNGDAGPDQGEEKLWVCEVGNRSVGPDSWVVVSPIGTVDGDYLPARASVVKPKETPTGETEADKNAEVATLGEVSS</sequence>
<dbReference type="Pfam" id="PF25917">
    <property type="entry name" value="BSH_RND"/>
    <property type="match status" value="1"/>
</dbReference>
<evidence type="ECO:0000313" key="6">
    <source>
        <dbReference type="Proteomes" id="UP000322699"/>
    </source>
</evidence>
<dbReference type="SUPFAM" id="SSF111369">
    <property type="entry name" value="HlyD-like secretion proteins"/>
    <property type="match status" value="2"/>
</dbReference>
<feature type="coiled-coil region" evidence="1">
    <location>
        <begin position="254"/>
        <end position="288"/>
    </location>
</feature>
<evidence type="ECO:0000256" key="2">
    <source>
        <dbReference type="SAM" id="MobiDB-lite"/>
    </source>
</evidence>
<dbReference type="Gene3D" id="1.10.287.470">
    <property type="entry name" value="Helix hairpin bin"/>
    <property type="match status" value="1"/>
</dbReference>
<feature type="region of interest" description="Disordered" evidence="2">
    <location>
        <begin position="1"/>
        <end position="68"/>
    </location>
</feature>
<keyword evidence="3" id="KW-1133">Transmembrane helix</keyword>
<dbReference type="PANTHER" id="PTHR30367:SF1">
    <property type="entry name" value="MULTIDRUG RESISTANCE PROTEIN MDTN"/>
    <property type="match status" value="1"/>
</dbReference>
<evidence type="ECO:0000259" key="4">
    <source>
        <dbReference type="Pfam" id="PF25917"/>
    </source>
</evidence>
<feature type="domain" description="Multidrug resistance protein MdtA-like barrel-sandwich hybrid" evidence="4">
    <location>
        <begin position="154"/>
        <end position="335"/>
    </location>
</feature>
<name>A0A5B1C8Z6_9BACT</name>
<dbReference type="AlphaFoldDB" id="A0A5B1C8Z6"/>
<keyword evidence="6" id="KW-1185">Reference proteome</keyword>